<evidence type="ECO:0000313" key="2">
    <source>
        <dbReference type="EMBL" id="KAF5759600.1"/>
    </source>
</evidence>
<reference evidence="2" key="2">
    <citation type="submission" date="2020-06" db="EMBL/GenBank/DDBJ databases">
        <title>Helianthus annuus Genome sequencing and assembly Release 2.</title>
        <authorList>
            <person name="Gouzy J."/>
            <person name="Langlade N."/>
            <person name="Munos S."/>
        </authorList>
    </citation>
    <scope>NUCLEOTIDE SEQUENCE</scope>
    <source>
        <tissue evidence="2">Leaves</tissue>
    </source>
</reference>
<name>A0A9K3DQ66_HELAN</name>
<accession>A0A9K3DQ66</accession>
<comment type="similarity">
    <text evidence="1">Belongs to the LOR family.</text>
</comment>
<sequence>MMSMSYQVQPYIYTICCYLLTRQISSALRCVLMMTQPSCAPHIISSQYVVPYEFNVIVDRHRNGDLVITNIKKNTMFTIKSCDTMFHSQRLLQDDCGRPIAMLRAKNMTAHSRWNVFRGQSKADSDMIFSAATNDIIQHRYTHVNISLANKRSGSNDCDFQIKGCWSDRNCTIYMGDSSTTIIAQMHVGQSPEKFMVTIYPDVDYAFVVALIAIVDAINNPGRKEVATNAAANVATGFTTGVATELLPKLQQELLVLRLKSLVDSYFLRSMGVLGRYSIHL</sequence>
<organism evidence="2 3">
    <name type="scientific">Helianthus annuus</name>
    <name type="common">Common sunflower</name>
    <dbReference type="NCBI Taxonomy" id="4232"/>
    <lineage>
        <taxon>Eukaryota</taxon>
        <taxon>Viridiplantae</taxon>
        <taxon>Streptophyta</taxon>
        <taxon>Embryophyta</taxon>
        <taxon>Tracheophyta</taxon>
        <taxon>Spermatophyta</taxon>
        <taxon>Magnoliopsida</taxon>
        <taxon>eudicotyledons</taxon>
        <taxon>Gunneridae</taxon>
        <taxon>Pentapetalae</taxon>
        <taxon>asterids</taxon>
        <taxon>campanulids</taxon>
        <taxon>Asterales</taxon>
        <taxon>Asteraceae</taxon>
        <taxon>Asteroideae</taxon>
        <taxon>Heliantheae alliance</taxon>
        <taxon>Heliantheae</taxon>
        <taxon>Helianthus</taxon>
    </lineage>
</organism>
<comment type="caution">
    <text evidence="2">The sequence shown here is derived from an EMBL/GenBank/DDBJ whole genome shotgun (WGS) entry which is preliminary data.</text>
</comment>
<keyword evidence="3" id="KW-1185">Reference proteome</keyword>
<dbReference type="InterPro" id="IPR038595">
    <property type="entry name" value="LOR_sf"/>
</dbReference>
<dbReference type="Pfam" id="PF04525">
    <property type="entry name" value="LOR"/>
    <property type="match status" value="1"/>
</dbReference>
<dbReference type="PANTHER" id="PTHR31087:SF122">
    <property type="entry name" value="TUBBY-LIKE PROTEIN"/>
    <property type="match status" value="1"/>
</dbReference>
<dbReference type="Gramene" id="mRNA:HanXRQr2_Chr16g0743221">
    <property type="protein sequence ID" value="mRNA:HanXRQr2_Chr16g0743221"/>
    <property type="gene ID" value="HanXRQr2_Chr16g0743221"/>
</dbReference>
<dbReference type="EMBL" id="MNCJ02000331">
    <property type="protein sequence ID" value="KAF5759600.1"/>
    <property type="molecule type" value="Genomic_DNA"/>
</dbReference>
<dbReference type="SUPFAM" id="SSF54518">
    <property type="entry name" value="Tubby C-terminal domain-like"/>
    <property type="match status" value="1"/>
</dbReference>
<dbReference type="PANTHER" id="PTHR31087">
    <property type="match status" value="1"/>
</dbReference>
<evidence type="ECO:0000313" key="3">
    <source>
        <dbReference type="Proteomes" id="UP000215914"/>
    </source>
</evidence>
<dbReference type="Gene3D" id="2.40.160.200">
    <property type="entry name" value="LURP1-related"/>
    <property type="match status" value="1"/>
</dbReference>
<proteinExistence type="inferred from homology"/>
<protein>
    <submittedName>
        <fullName evidence="2">Tubby-like protein</fullName>
    </submittedName>
</protein>
<dbReference type="AlphaFoldDB" id="A0A9K3DQ66"/>
<dbReference type="InterPro" id="IPR007612">
    <property type="entry name" value="LOR"/>
</dbReference>
<evidence type="ECO:0000256" key="1">
    <source>
        <dbReference type="ARBA" id="ARBA00005437"/>
    </source>
</evidence>
<dbReference type="InterPro" id="IPR025659">
    <property type="entry name" value="Tubby-like_C"/>
</dbReference>
<reference evidence="2" key="1">
    <citation type="journal article" date="2017" name="Nature">
        <title>The sunflower genome provides insights into oil metabolism, flowering and Asterid evolution.</title>
        <authorList>
            <person name="Badouin H."/>
            <person name="Gouzy J."/>
            <person name="Grassa C.J."/>
            <person name="Murat F."/>
            <person name="Staton S.E."/>
            <person name="Cottret L."/>
            <person name="Lelandais-Briere C."/>
            <person name="Owens G.L."/>
            <person name="Carrere S."/>
            <person name="Mayjonade B."/>
            <person name="Legrand L."/>
            <person name="Gill N."/>
            <person name="Kane N.C."/>
            <person name="Bowers J.E."/>
            <person name="Hubner S."/>
            <person name="Bellec A."/>
            <person name="Berard A."/>
            <person name="Berges H."/>
            <person name="Blanchet N."/>
            <person name="Boniface M.C."/>
            <person name="Brunel D."/>
            <person name="Catrice O."/>
            <person name="Chaidir N."/>
            <person name="Claudel C."/>
            <person name="Donnadieu C."/>
            <person name="Faraut T."/>
            <person name="Fievet G."/>
            <person name="Helmstetter N."/>
            <person name="King M."/>
            <person name="Knapp S.J."/>
            <person name="Lai Z."/>
            <person name="Le Paslier M.C."/>
            <person name="Lippi Y."/>
            <person name="Lorenzon L."/>
            <person name="Mandel J.R."/>
            <person name="Marage G."/>
            <person name="Marchand G."/>
            <person name="Marquand E."/>
            <person name="Bret-Mestries E."/>
            <person name="Morien E."/>
            <person name="Nambeesan S."/>
            <person name="Nguyen T."/>
            <person name="Pegot-Espagnet P."/>
            <person name="Pouilly N."/>
            <person name="Raftis F."/>
            <person name="Sallet E."/>
            <person name="Schiex T."/>
            <person name="Thomas J."/>
            <person name="Vandecasteele C."/>
            <person name="Vares D."/>
            <person name="Vear F."/>
            <person name="Vautrin S."/>
            <person name="Crespi M."/>
            <person name="Mangin B."/>
            <person name="Burke J.M."/>
            <person name="Salse J."/>
            <person name="Munos S."/>
            <person name="Vincourt P."/>
            <person name="Rieseberg L.H."/>
            <person name="Langlade N.B."/>
        </authorList>
    </citation>
    <scope>NUCLEOTIDE SEQUENCE</scope>
    <source>
        <tissue evidence="2">Leaves</tissue>
    </source>
</reference>
<gene>
    <name evidence="2" type="ORF">HanXRQr2_Chr16g0743221</name>
</gene>
<dbReference type="Proteomes" id="UP000215914">
    <property type="component" value="Unassembled WGS sequence"/>
</dbReference>